<sequence length="192" mass="20605">MKFMNCLPLTLLALCARVSQGYTSRSTTNTSTSFYLQIQKSSNKTLNSYWGYVDPYISADNGVAFQFIPEKSKATNFSIENSNLAGYMPGYVAGSTNAEGTPSGDAIYMSPLELLNQGGEPVVTAKIDATTGVVTLSNTLGDGTNRQLPQACFISNSAGPSDFSLPVLVVGEEYFTSDRCANVTLYWIPAVN</sequence>
<dbReference type="GeneID" id="70244474"/>
<keyword evidence="1" id="KW-0732">Signal</keyword>
<feature type="chain" id="PRO_5042249190" evidence="1">
    <location>
        <begin position="22"/>
        <end position="192"/>
    </location>
</feature>
<dbReference type="Proteomes" id="UP001201262">
    <property type="component" value="Unassembled WGS sequence"/>
</dbReference>
<organism evidence="2 3">
    <name type="scientific">Talaromyces proteolyticus</name>
    <dbReference type="NCBI Taxonomy" id="1131652"/>
    <lineage>
        <taxon>Eukaryota</taxon>
        <taxon>Fungi</taxon>
        <taxon>Dikarya</taxon>
        <taxon>Ascomycota</taxon>
        <taxon>Pezizomycotina</taxon>
        <taxon>Eurotiomycetes</taxon>
        <taxon>Eurotiomycetidae</taxon>
        <taxon>Eurotiales</taxon>
        <taxon>Trichocomaceae</taxon>
        <taxon>Talaromyces</taxon>
        <taxon>Talaromyces sect. Bacilispori</taxon>
    </lineage>
</organism>
<comment type="caution">
    <text evidence="2">The sequence shown here is derived from an EMBL/GenBank/DDBJ whole genome shotgun (WGS) entry which is preliminary data.</text>
</comment>
<evidence type="ECO:0000313" key="3">
    <source>
        <dbReference type="Proteomes" id="UP001201262"/>
    </source>
</evidence>
<dbReference type="AlphaFoldDB" id="A0AAD4KQL6"/>
<name>A0AAD4KQL6_9EURO</name>
<dbReference type="EMBL" id="JAJTJA010000007">
    <property type="protein sequence ID" value="KAH8696738.1"/>
    <property type="molecule type" value="Genomic_DNA"/>
</dbReference>
<reference evidence="2" key="1">
    <citation type="submission" date="2021-12" db="EMBL/GenBank/DDBJ databases">
        <title>Convergent genome expansion in fungi linked to evolution of root-endophyte symbiosis.</title>
        <authorList>
            <consortium name="DOE Joint Genome Institute"/>
            <person name="Ke Y.-H."/>
            <person name="Bonito G."/>
            <person name="Liao H.-L."/>
            <person name="Looney B."/>
            <person name="Rojas-Flechas A."/>
            <person name="Nash J."/>
            <person name="Hameed K."/>
            <person name="Schadt C."/>
            <person name="Martin F."/>
            <person name="Crous P.W."/>
            <person name="Miettinen O."/>
            <person name="Magnuson J.K."/>
            <person name="Labbe J."/>
            <person name="Jacobson D."/>
            <person name="Doktycz M.J."/>
            <person name="Veneault-Fourrey C."/>
            <person name="Kuo A."/>
            <person name="Mondo S."/>
            <person name="Calhoun S."/>
            <person name="Riley R."/>
            <person name="Ohm R."/>
            <person name="LaButti K."/>
            <person name="Andreopoulos B."/>
            <person name="Pangilinan J."/>
            <person name="Nolan M."/>
            <person name="Tritt A."/>
            <person name="Clum A."/>
            <person name="Lipzen A."/>
            <person name="Daum C."/>
            <person name="Barry K."/>
            <person name="Grigoriev I.V."/>
            <person name="Vilgalys R."/>
        </authorList>
    </citation>
    <scope>NUCLEOTIDE SEQUENCE</scope>
    <source>
        <strain evidence="2">PMI_201</strain>
    </source>
</reference>
<evidence type="ECO:0000313" key="2">
    <source>
        <dbReference type="EMBL" id="KAH8696738.1"/>
    </source>
</evidence>
<proteinExistence type="predicted"/>
<evidence type="ECO:0000256" key="1">
    <source>
        <dbReference type="SAM" id="SignalP"/>
    </source>
</evidence>
<accession>A0AAD4KQL6</accession>
<dbReference type="RefSeq" id="XP_046071674.1">
    <property type="nucleotide sequence ID" value="XM_046214187.1"/>
</dbReference>
<gene>
    <name evidence="2" type="ORF">BGW36DRAFT_360552</name>
</gene>
<protein>
    <submittedName>
        <fullName evidence="2">Uncharacterized protein</fullName>
    </submittedName>
</protein>
<keyword evidence="3" id="KW-1185">Reference proteome</keyword>
<feature type="signal peptide" evidence="1">
    <location>
        <begin position="1"/>
        <end position="21"/>
    </location>
</feature>